<organism evidence="1">
    <name type="scientific">marine sediment metagenome</name>
    <dbReference type="NCBI Taxonomy" id="412755"/>
    <lineage>
        <taxon>unclassified sequences</taxon>
        <taxon>metagenomes</taxon>
        <taxon>ecological metagenomes</taxon>
    </lineage>
</organism>
<name>A0A0F9GZS9_9ZZZZ</name>
<sequence length="85" mass="10114">MSSNADNLDQIVRITDLFNGKKIENEIIKDLKQIPNDIGNENLKILKDIHDILKNCTILTQKEKLEYCNSQRFFMKLYLKEMNRR</sequence>
<evidence type="ECO:0000313" key="1">
    <source>
        <dbReference type="EMBL" id="KKM04314.1"/>
    </source>
</evidence>
<proteinExistence type="predicted"/>
<comment type="caution">
    <text evidence="1">The sequence shown here is derived from an EMBL/GenBank/DDBJ whole genome shotgun (WGS) entry which is preliminary data.</text>
</comment>
<dbReference type="AlphaFoldDB" id="A0A0F9GZS9"/>
<accession>A0A0F9GZS9</accession>
<protein>
    <submittedName>
        <fullName evidence="1">Uncharacterized protein</fullName>
    </submittedName>
</protein>
<dbReference type="EMBL" id="LAZR01016480">
    <property type="protein sequence ID" value="KKM04314.1"/>
    <property type="molecule type" value="Genomic_DNA"/>
</dbReference>
<reference evidence="1" key="1">
    <citation type="journal article" date="2015" name="Nature">
        <title>Complex archaea that bridge the gap between prokaryotes and eukaryotes.</title>
        <authorList>
            <person name="Spang A."/>
            <person name="Saw J.H."/>
            <person name="Jorgensen S.L."/>
            <person name="Zaremba-Niedzwiedzka K."/>
            <person name="Martijn J."/>
            <person name="Lind A.E."/>
            <person name="van Eijk R."/>
            <person name="Schleper C."/>
            <person name="Guy L."/>
            <person name="Ettema T.J."/>
        </authorList>
    </citation>
    <scope>NUCLEOTIDE SEQUENCE</scope>
</reference>
<gene>
    <name evidence="1" type="ORF">LCGC14_1765480</name>
</gene>